<proteinExistence type="inferred from homology"/>
<feature type="domain" description="Carrier" evidence="6">
    <location>
        <begin position="583"/>
        <end position="657"/>
    </location>
</feature>
<keyword evidence="3 7" id="KW-0436">Ligase</keyword>
<protein>
    <submittedName>
        <fullName evidence="7">Acyl-CoA synthetase (AMP-forming)/AMP-acid ligase II</fullName>
    </submittedName>
</protein>
<dbReference type="GO" id="GO:0071766">
    <property type="term" value="P:Actinobacterium-type cell wall biogenesis"/>
    <property type="evidence" value="ECO:0007669"/>
    <property type="project" value="UniProtKB-ARBA"/>
</dbReference>
<dbReference type="GO" id="GO:0006633">
    <property type="term" value="P:fatty acid biosynthetic process"/>
    <property type="evidence" value="ECO:0007669"/>
    <property type="project" value="TreeGrafter"/>
</dbReference>
<dbReference type="InterPro" id="IPR040097">
    <property type="entry name" value="FAAL/FAAC"/>
</dbReference>
<dbReference type="Pfam" id="PF00550">
    <property type="entry name" value="PP-binding"/>
    <property type="match status" value="1"/>
</dbReference>
<dbReference type="AlphaFoldDB" id="A0A1C5G746"/>
<dbReference type="Gene3D" id="3.30.300.30">
    <property type="match status" value="1"/>
</dbReference>
<dbReference type="SUPFAM" id="SSF52777">
    <property type="entry name" value="CoA-dependent acyltransferases"/>
    <property type="match status" value="2"/>
</dbReference>
<dbReference type="PANTHER" id="PTHR22754">
    <property type="entry name" value="DISCO-INTERACTING PROTEIN 2 DIP2 -RELATED"/>
    <property type="match status" value="1"/>
</dbReference>
<evidence type="ECO:0000313" key="7">
    <source>
        <dbReference type="EMBL" id="SCG15679.1"/>
    </source>
</evidence>
<accession>A0A1C5G746</accession>
<dbReference type="InterPro" id="IPR042099">
    <property type="entry name" value="ANL_N_sf"/>
</dbReference>
<dbReference type="SUPFAM" id="SSF56801">
    <property type="entry name" value="Acetyl-CoA synthetase-like"/>
    <property type="match status" value="1"/>
</dbReference>
<reference evidence="7 8" key="1">
    <citation type="submission" date="2016-06" db="EMBL/GenBank/DDBJ databases">
        <authorList>
            <person name="Kjaerup R.B."/>
            <person name="Dalgaard T.S."/>
            <person name="Juul-Madsen H.R."/>
        </authorList>
    </citation>
    <scope>NUCLEOTIDE SEQUENCE [LARGE SCALE GENOMIC DNA]</scope>
    <source>
        <strain evidence="7 8">DSM 43913</strain>
    </source>
</reference>
<dbReference type="Proteomes" id="UP000198251">
    <property type="component" value="Chromosome I"/>
</dbReference>
<dbReference type="InterPro" id="IPR020845">
    <property type="entry name" value="AMP-binding_CS"/>
</dbReference>
<dbReference type="GO" id="GO:0016874">
    <property type="term" value="F:ligase activity"/>
    <property type="evidence" value="ECO:0007669"/>
    <property type="project" value="UniProtKB-KW"/>
</dbReference>
<dbReference type="Gene3D" id="3.30.559.30">
    <property type="entry name" value="Nonribosomal peptide synthetase, condensation domain"/>
    <property type="match status" value="1"/>
</dbReference>
<dbReference type="Pfam" id="PF00668">
    <property type="entry name" value="Condensation"/>
    <property type="match status" value="1"/>
</dbReference>
<evidence type="ECO:0000256" key="2">
    <source>
        <dbReference type="ARBA" id="ARBA00006432"/>
    </source>
</evidence>
<dbReference type="InterPro" id="IPR045851">
    <property type="entry name" value="AMP-bd_C_sf"/>
</dbReference>
<dbReference type="Gene3D" id="1.10.1200.10">
    <property type="entry name" value="ACP-like"/>
    <property type="match status" value="1"/>
</dbReference>
<dbReference type="InterPro" id="IPR036736">
    <property type="entry name" value="ACP-like_sf"/>
</dbReference>
<dbReference type="PROSITE" id="PS50075">
    <property type="entry name" value="CARRIER"/>
    <property type="match status" value="1"/>
</dbReference>
<dbReference type="CDD" id="cd05931">
    <property type="entry name" value="FAAL"/>
    <property type="match status" value="1"/>
</dbReference>
<evidence type="ECO:0000256" key="5">
    <source>
        <dbReference type="ARBA" id="ARBA00023098"/>
    </source>
</evidence>
<evidence type="ECO:0000256" key="1">
    <source>
        <dbReference type="ARBA" id="ARBA00001957"/>
    </source>
</evidence>
<dbReference type="PANTHER" id="PTHR22754:SF32">
    <property type="entry name" value="DISCO-INTERACTING PROTEIN 2"/>
    <property type="match status" value="1"/>
</dbReference>
<dbReference type="EMBL" id="LT607733">
    <property type="protein sequence ID" value="SCG15679.1"/>
    <property type="molecule type" value="Genomic_DNA"/>
</dbReference>
<dbReference type="InterPro" id="IPR000873">
    <property type="entry name" value="AMP-dep_synth/lig_dom"/>
</dbReference>
<evidence type="ECO:0000256" key="4">
    <source>
        <dbReference type="ARBA" id="ARBA00022832"/>
    </source>
</evidence>
<dbReference type="InterPro" id="IPR023213">
    <property type="entry name" value="CAT-like_dom_sf"/>
</dbReference>
<sequence>MTHTSLIAALSAWADTRADEHALTFVDSAGAATSTTYGQLDEGARTVAGHLRSTAEPGDRALLLFPPGLDYVTAFLGCLYADVVAVPLYPPGPSARLDRVTSVVRDCGATHALTTAKLVEALSGLAAEPDGPAVHPIEAVRAQAAPVGPDRPGQGDLAFLQYTSGSTGDPKGVMVGHGNLTDNHRAIAAGFGITTDDVVLSWLPMYHDMGLIGTTLLPLFVGIPAILLDTYAFVRDPLRWPAEVSRFRATLSGGPNFAYQLLADRFDAGLLDGTDLSSWRIAFNGAEPVDRRTMDAFSAAYAPLGFDRRAFYPCYGLAEATLFVSGPEASTGYRASTFERNALETGRLTEATGAAGTDSVTLVSCGTPPPGTTVAVRRPDGEPCAAGEVGEICVSSGGVAAGYWGRSDSAATFAATVGGQQGTFLRTGDLGATYDGELYVAGRQKDLIIRAGRNYHPHDIETVATAGDEHLRPGGAAAFQPETGDQRVALVVEASRSGLARLRADPALLTPLTGGLRRRVATDCGLDLDDVLVVMPGAIPKTSSGKIRRRATREQFVGGRLKLVVPAVPPVAPERAAADTHPGDRPAAVEQLVRRYANLEGPELDPSLPLAALGLGSLRLIELKAAVERLVNGTLDTELFFGDRSVAELVAAAAEPGPAAVPLPAQTGAVSPASAGQVELHFYDEVSRGNRANNLAVALRLSGRVEEELLRAAIDTAVARHPALRTTLGPLGSGVQTVHDQGTVDWECRAFPDGPDEAVRAYLHERAYRPFDLVKGPLVRVGVAYPPDGTVLLVACHHAVVDHWSLQLLLAEILPRITGGDAPPATAGPGAADATDWARLQQQARLDPDRRDRVTALAQKWRPLRDLVLFPQRPASARPPRRRPDPDRHRADWIDFEVDPDVVRNLHRHAARRGFTPFVCLLAAYAEALHQVTDEPRIVIGAPHHGRTDPRFAGTVGYLVNMVPILGDLTDRPDPSALEERLWREFRAALSTADVPFSDLVRALAADRHGQNPLFQATLTLQQPVDGSDVGLSVPWLRRRRRVGAHDVETFDLPPVDAAFATSLYGALDADGLAFRLVHQRNLVSAEAAAEVCRRFSENLARLVRRPSTPLAHDPVRLS</sequence>
<evidence type="ECO:0000256" key="3">
    <source>
        <dbReference type="ARBA" id="ARBA00022598"/>
    </source>
</evidence>
<gene>
    <name evidence="7" type="ORF">GA0070610_1922</name>
</gene>
<keyword evidence="4" id="KW-0276">Fatty acid metabolism</keyword>
<dbReference type="GO" id="GO:0070566">
    <property type="term" value="F:adenylyltransferase activity"/>
    <property type="evidence" value="ECO:0007669"/>
    <property type="project" value="TreeGrafter"/>
</dbReference>
<comment type="similarity">
    <text evidence="2">Belongs to the ATP-dependent AMP-binding enzyme family.</text>
</comment>
<keyword evidence="5" id="KW-0443">Lipid metabolism</keyword>
<dbReference type="Gene3D" id="3.30.559.10">
    <property type="entry name" value="Chloramphenicol acetyltransferase-like domain"/>
    <property type="match status" value="1"/>
</dbReference>
<dbReference type="InterPro" id="IPR001242">
    <property type="entry name" value="Condensation_dom"/>
</dbReference>
<evidence type="ECO:0000259" key="6">
    <source>
        <dbReference type="PROSITE" id="PS50075"/>
    </source>
</evidence>
<dbReference type="InterPro" id="IPR009081">
    <property type="entry name" value="PP-bd_ACP"/>
</dbReference>
<dbReference type="PROSITE" id="PS00455">
    <property type="entry name" value="AMP_BINDING"/>
    <property type="match status" value="1"/>
</dbReference>
<comment type="cofactor">
    <cofactor evidence="1">
        <name>pantetheine 4'-phosphate</name>
        <dbReference type="ChEBI" id="CHEBI:47942"/>
    </cofactor>
</comment>
<dbReference type="SUPFAM" id="SSF47336">
    <property type="entry name" value="ACP-like"/>
    <property type="match status" value="1"/>
</dbReference>
<name>A0A1C5G746_MICEH</name>
<evidence type="ECO:0000313" key="8">
    <source>
        <dbReference type="Proteomes" id="UP000198251"/>
    </source>
</evidence>
<dbReference type="RefSeq" id="WP_088999669.1">
    <property type="nucleotide sequence ID" value="NZ_LT607733.1"/>
</dbReference>
<dbReference type="Pfam" id="PF00501">
    <property type="entry name" value="AMP-binding"/>
    <property type="match status" value="1"/>
</dbReference>
<keyword evidence="8" id="KW-1185">Reference proteome</keyword>
<dbReference type="GeneID" id="95801743"/>
<dbReference type="Gene3D" id="3.40.50.12780">
    <property type="entry name" value="N-terminal domain of ligase-like"/>
    <property type="match status" value="1"/>
</dbReference>
<dbReference type="FunFam" id="3.40.50.12780:FF:000013">
    <property type="entry name" value="Long-chain-fatty-acid--AMP ligase FadD32"/>
    <property type="match status" value="1"/>
</dbReference>
<dbReference type="GO" id="GO:0005886">
    <property type="term" value="C:plasma membrane"/>
    <property type="evidence" value="ECO:0007669"/>
    <property type="project" value="TreeGrafter"/>
</dbReference>
<organism evidence="7 8">
    <name type="scientific">Micromonospora echinofusca</name>
    <dbReference type="NCBI Taxonomy" id="47858"/>
    <lineage>
        <taxon>Bacteria</taxon>
        <taxon>Bacillati</taxon>
        <taxon>Actinomycetota</taxon>
        <taxon>Actinomycetes</taxon>
        <taxon>Micromonosporales</taxon>
        <taxon>Micromonosporaceae</taxon>
        <taxon>Micromonospora</taxon>
    </lineage>
</organism>